<accession>A0A5B7DEN1</accession>
<evidence type="ECO:0000256" key="2">
    <source>
        <dbReference type="SAM" id="SignalP"/>
    </source>
</evidence>
<dbReference type="Proteomes" id="UP000324222">
    <property type="component" value="Unassembled WGS sequence"/>
</dbReference>
<evidence type="ECO:0000313" key="3">
    <source>
        <dbReference type="EMBL" id="MPC19800.1"/>
    </source>
</evidence>
<keyword evidence="2" id="KW-0732">Signal</keyword>
<protein>
    <recommendedName>
        <fullName evidence="5">Secreted protein</fullName>
    </recommendedName>
</protein>
<keyword evidence="4" id="KW-1185">Reference proteome</keyword>
<proteinExistence type="predicted"/>
<keyword evidence="1" id="KW-0472">Membrane</keyword>
<evidence type="ECO:0000313" key="4">
    <source>
        <dbReference type="Proteomes" id="UP000324222"/>
    </source>
</evidence>
<keyword evidence="1" id="KW-1133">Transmembrane helix</keyword>
<feature type="chain" id="PRO_5023051428" description="Secreted protein" evidence="2">
    <location>
        <begin position="35"/>
        <end position="153"/>
    </location>
</feature>
<reference evidence="3 4" key="1">
    <citation type="submission" date="2019-05" db="EMBL/GenBank/DDBJ databases">
        <title>Another draft genome of Portunus trituberculatus and its Hox gene families provides insights of decapod evolution.</title>
        <authorList>
            <person name="Jeong J.-H."/>
            <person name="Song I."/>
            <person name="Kim S."/>
            <person name="Choi T."/>
            <person name="Kim D."/>
            <person name="Ryu S."/>
            <person name="Kim W."/>
        </authorList>
    </citation>
    <scope>NUCLEOTIDE SEQUENCE [LARGE SCALE GENOMIC DNA]</scope>
    <source>
        <tissue evidence="3">Muscle</tissue>
    </source>
</reference>
<organism evidence="3 4">
    <name type="scientific">Portunus trituberculatus</name>
    <name type="common">Swimming crab</name>
    <name type="synonym">Neptunus trituberculatus</name>
    <dbReference type="NCBI Taxonomy" id="210409"/>
    <lineage>
        <taxon>Eukaryota</taxon>
        <taxon>Metazoa</taxon>
        <taxon>Ecdysozoa</taxon>
        <taxon>Arthropoda</taxon>
        <taxon>Crustacea</taxon>
        <taxon>Multicrustacea</taxon>
        <taxon>Malacostraca</taxon>
        <taxon>Eumalacostraca</taxon>
        <taxon>Eucarida</taxon>
        <taxon>Decapoda</taxon>
        <taxon>Pleocyemata</taxon>
        <taxon>Brachyura</taxon>
        <taxon>Eubrachyura</taxon>
        <taxon>Portunoidea</taxon>
        <taxon>Portunidae</taxon>
        <taxon>Portuninae</taxon>
        <taxon>Portunus</taxon>
    </lineage>
</organism>
<comment type="caution">
    <text evidence="3">The sequence shown here is derived from an EMBL/GenBank/DDBJ whole genome shotgun (WGS) entry which is preliminary data.</text>
</comment>
<sequence>MVVPRAEKITWAKHLLLPLPLSLLLLLRVQWGHARHSLALSANQIGLCSTCHAAIGRLSISCFFSGLVVWCTAAACVCSVWLLHGCRWGGGGGGDDEKAPAEVQPGAAFRQYLPSQTPRRCRGLLAELISPTFRPLKEHFDEHLISRQLGSVS</sequence>
<feature type="transmembrane region" description="Helical" evidence="1">
    <location>
        <begin position="58"/>
        <end position="83"/>
    </location>
</feature>
<dbReference type="AlphaFoldDB" id="A0A5B7DEN1"/>
<gene>
    <name evidence="3" type="ORF">E2C01_012727</name>
</gene>
<name>A0A5B7DEN1_PORTR</name>
<evidence type="ECO:0000256" key="1">
    <source>
        <dbReference type="SAM" id="Phobius"/>
    </source>
</evidence>
<evidence type="ECO:0008006" key="5">
    <source>
        <dbReference type="Google" id="ProtNLM"/>
    </source>
</evidence>
<feature type="signal peptide" evidence="2">
    <location>
        <begin position="1"/>
        <end position="34"/>
    </location>
</feature>
<dbReference type="EMBL" id="VSRR010000805">
    <property type="protein sequence ID" value="MPC19800.1"/>
    <property type="molecule type" value="Genomic_DNA"/>
</dbReference>
<keyword evidence="1" id="KW-0812">Transmembrane</keyword>